<reference evidence="4" key="1">
    <citation type="journal article" date="2019" name="Int. J. Syst. Evol. Microbiol.">
        <title>The Global Catalogue of Microorganisms (GCM) 10K type strain sequencing project: providing services to taxonomists for standard genome sequencing and annotation.</title>
        <authorList>
            <consortium name="The Broad Institute Genomics Platform"/>
            <consortium name="The Broad Institute Genome Sequencing Center for Infectious Disease"/>
            <person name="Wu L."/>
            <person name="Ma J."/>
        </authorList>
    </citation>
    <scope>NUCLEOTIDE SEQUENCE [LARGE SCALE GENOMIC DNA]</scope>
    <source>
        <strain evidence="4">CGMCC 1.15103</strain>
    </source>
</reference>
<dbReference type="Gene3D" id="3.30.1340.30">
    <property type="match status" value="1"/>
</dbReference>
<evidence type="ECO:0000313" key="3">
    <source>
        <dbReference type="EMBL" id="GGC26924.1"/>
    </source>
</evidence>
<gene>
    <name evidence="3" type="ORF">GCM10011400_11590</name>
</gene>
<dbReference type="PROSITE" id="PS50914">
    <property type="entry name" value="BON"/>
    <property type="match status" value="1"/>
</dbReference>
<organism evidence="3 4">
    <name type="scientific">Paraburkholderia caffeinilytica</name>
    <dbReference type="NCBI Taxonomy" id="1761016"/>
    <lineage>
        <taxon>Bacteria</taxon>
        <taxon>Pseudomonadati</taxon>
        <taxon>Pseudomonadota</taxon>
        <taxon>Betaproteobacteria</taxon>
        <taxon>Burkholderiales</taxon>
        <taxon>Burkholderiaceae</taxon>
        <taxon>Paraburkholderia</taxon>
    </lineage>
</organism>
<comment type="caution">
    <text evidence="3">The sequence shown here is derived from an EMBL/GenBank/DDBJ whole genome shotgun (WGS) entry which is preliminary data.</text>
</comment>
<evidence type="ECO:0000313" key="4">
    <source>
        <dbReference type="Proteomes" id="UP000602004"/>
    </source>
</evidence>
<feature type="chain" id="PRO_5046380164" evidence="1">
    <location>
        <begin position="25"/>
        <end position="120"/>
    </location>
</feature>
<keyword evidence="3" id="KW-0449">Lipoprotein</keyword>
<name>A0ABQ1LR45_9BURK</name>
<feature type="signal peptide" evidence="1">
    <location>
        <begin position="1"/>
        <end position="24"/>
    </location>
</feature>
<accession>A0ABQ1LR45</accession>
<keyword evidence="4" id="KW-1185">Reference proteome</keyword>
<keyword evidence="1" id="KW-0732">Signal</keyword>
<evidence type="ECO:0000259" key="2">
    <source>
        <dbReference type="PROSITE" id="PS50914"/>
    </source>
</evidence>
<protein>
    <submittedName>
        <fullName evidence="3">Lipoprotein</fullName>
    </submittedName>
</protein>
<dbReference type="Pfam" id="PF04972">
    <property type="entry name" value="BON"/>
    <property type="match status" value="1"/>
</dbReference>
<proteinExistence type="predicted"/>
<dbReference type="EMBL" id="BMHL01000002">
    <property type="protein sequence ID" value="GGC26924.1"/>
    <property type="molecule type" value="Genomic_DNA"/>
</dbReference>
<dbReference type="Proteomes" id="UP000602004">
    <property type="component" value="Unassembled WGS sequence"/>
</dbReference>
<sequence length="120" mass="12434">MKRIHGFGIAIFMTIVTAPCAVFAQGSAGMVAQASSSLVLAPTAKEIRKANHQLENKIRSALDKAKISPVNLAVIAKNGAVTLLGEVASATEVTRAGDVARSVAGVSSVNNKLSVSNEYR</sequence>
<evidence type="ECO:0000256" key="1">
    <source>
        <dbReference type="SAM" id="SignalP"/>
    </source>
</evidence>
<feature type="domain" description="BON" evidence="2">
    <location>
        <begin position="50"/>
        <end position="117"/>
    </location>
</feature>
<dbReference type="RefSeq" id="WP_115783000.1">
    <property type="nucleotide sequence ID" value="NZ_BMHL01000002.1"/>
</dbReference>
<dbReference type="InterPro" id="IPR007055">
    <property type="entry name" value="BON_dom"/>
</dbReference>